<accession>A0A316Z4M4</accession>
<name>A0A316Z4M4_9BASI</name>
<feature type="non-terminal residue" evidence="3">
    <location>
        <position position="223"/>
    </location>
</feature>
<feature type="region of interest" description="Disordered" evidence="1">
    <location>
        <begin position="1"/>
        <end position="23"/>
    </location>
</feature>
<keyword evidence="4" id="KW-1185">Reference proteome</keyword>
<dbReference type="Proteomes" id="UP000245946">
    <property type="component" value="Unassembled WGS sequence"/>
</dbReference>
<dbReference type="SUPFAM" id="SSF46565">
    <property type="entry name" value="Chaperone J-domain"/>
    <property type="match status" value="1"/>
</dbReference>
<dbReference type="OrthoDB" id="342454at2759"/>
<dbReference type="InterPro" id="IPR036869">
    <property type="entry name" value="J_dom_sf"/>
</dbReference>
<proteinExistence type="predicted"/>
<evidence type="ECO:0000259" key="2">
    <source>
        <dbReference type="PROSITE" id="PS50076"/>
    </source>
</evidence>
<evidence type="ECO:0000313" key="4">
    <source>
        <dbReference type="Proteomes" id="UP000245946"/>
    </source>
</evidence>
<dbReference type="GeneID" id="37267528"/>
<sequence>PAPPAPPAPPAAPAPAPLAAPAPPSERTIALERTSFFQELELDRILAAFRLNPYDILECPLEADAKTVTKIYRKKSLLIHPDKVKDPRAVQAFDLLKKASSVLLDSEQRDTLDEVVISARVMVLQDMKLPADVAAEDERLQDLVPSFEERVRKRTKELMVDDELRRRRSIKMQHESEGEEQRRKEAAALERKRKAEEKETWENGREERVAGWRTFAKSGAKKK</sequence>
<organism evidence="3 4">
    <name type="scientific">Tilletiopsis washingtonensis</name>
    <dbReference type="NCBI Taxonomy" id="58919"/>
    <lineage>
        <taxon>Eukaryota</taxon>
        <taxon>Fungi</taxon>
        <taxon>Dikarya</taxon>
        <taxon>Basidiomycota</taxon>
        <taxon>Ustilaginomycotina</taxon>
        <taxon>Exobasidiomycetes</taxon>
        <taxon>Entylomatales</taxon>
        <taxon>Entylomatales incertae sedis</taxon>
        <taxon>Tilletiopsis</taxon>
    </lineage>
</organism>
<feature type="non-terminal residue" evidence="3">
    <location>
        <position position="1"/>
    </location>
</feature>
<evidence type="ECO:0000256" key="1">
    <source>
        <dbReference type="SAM" id="MobiDB-lite"/>
    </source>
</evidence>
<protein>
    <submittedName>
        <fullName evidence="3">DnaJ-domain-containing protein</fullName>
    </submittedName>
</protein>
<feature type="domain" description="J" evidence="2">
    <location>
        <begin position="52"/>
        <end position="116"/>
    </location>
</feature>
<dbReference type="Gene3D" id="1.10.287.110">
    <property type="entry name" value="DnaJ domain"/>
    <property type="match status" value="1"/>
</dbReference>
<dbReference type="PROSITE" id="PS50076">
    <property type="entry name" value="DNAJ_2"/>
    <property type="match status" value="1"/>
</dbReference>
<dbReference type="InterPro" id="IPR001623">
    <property type="entry name" value="DnaJ_domain"/>
</dbReference>
<dbReference type="PANTHER" id="PTHR46620:SF1">
    <property type="entry name" value="J DOMAIN-CONTAINING PROTEIN SPF31"/>
    <property type="match status" value="1"/>
</dbReference>
<dbReference type="Pfam" id="PF00226">
    <property type="entry name" value="DnaJ"/>
    <property type="match status" value="1"/>
</dbReference>
<feature type="region of interest" description="Disordered" evidence="1">
    <location>
        <begin position="169"/>
        <end position="205"/>
    </location>
</feature>
<reference evidence="3 4" key="1">
    <citation type="journal article" date="2018" name="Mol. Biol. Evol.">
        <title>Broad Genomic Sampling Reveals a Smut Pathogenic Ancestry of the Fungal Clade Ustilaginomycotina.</title>
        <authorList>
            <person name="Kijpornyongpan T."/>
            <person name="Mondo S.J."/>
            <person name="Barry K."/>
            <person name="Sandor L."/>
            <person name="Lee J."/>
            <person name="Lipzen A."/>
            <person name="Pangilinan J."/>
            <person name="LaButti K."/>
            <person name="Hainaut M."/>
            <person name="Henrissat B."/>
            <person name="Grigoriev I.V."/>
            <person name="Spatafora J.W."/>
            <person name="Aime M.C."/>
        </authorList>
    </citation>
    <scope>NUCLEOTIDE SEQUENCE [LARGE SCALE GENOMIC DNA]</scope>
    <source>
        <strain evidence="3 4">MCA 4186</strain>
    </source>
</reference>
<dbReference type="PANTHER" id="PTHR46620">
    <property type="entry name" value="J DOMAIN-CONTAINING PROTEIN SPF31"/>
    <property type="match status" value="1"/>
</dbReference>
<dbReference type="STRING" id="58919.A0A316Z4M4"/>
<dbReference type="SMART" id="SM00271">
    <property type="entry name" value="DnaJ"/>
    <property type="match status" value="1"/>
</dbReference>
<dbReference type="AlphaFoldDB" id="A0A316Z4M4"/>
<feature type="compositionally biased region" description="Basic and acidic residues" evidence="1">
    <location>
        <begin position="172"/>
        <end position="205"/>
    </location>
</feature>
<dbReference type="RefSeq" id="XP_025596996.1">
    <property type="nucleotide sequence ID" value="XM_025739982.1"/>
</dbReference>
<gene>
    <name evidence="3" type="ORF">FA09DRAFT_291560</name>
</gene>
<dbReference type="EMBL" id="KZ819298">
    <property type="protein sequence ID" value="PWN96717.1"/>
    <property type="molecule type" value="Genomic_DNA"/>
</dbReference>
<dbReference type="PRINTS" id="PR00625">
    <property type="entry name" value="JDOMAIN"/>
</dbReference>
<dbReference type="CDD" id="cd06257">
    <property type="entry name" value="DnaJ"/>
    <property type="match status" value="1"/>
</dbReference>
<evidence type="ECO:0000313" key="3">
    <source>
        <dbReference type="EMBL" id="PWN96717.1"/>
    </source>
</evidence>